<comment type="caution">
    <text evidence="2">The sequence shown here is derived from an EMBL/GenBank/DDBJ whole genome shotgun (WGS) entry which is preliminary data.</text>
</comment>
<sequence>MLSPDPLDFDYQITGNVLECPALAFNDGSDTYFRDHQLGRKNSSESRSKMGGLSQSF</sequence>
<evidence type="ECO:0000256" key="1">
    <source>
        <dbReference type="SAM" id="MobiDB-lite"/>
    </source>
</evidence>
<name>A0A158DZE9_9BURK</name>
<feature type="region of interest" description="Disordered" evidence="1">
    <location>
        <begin position="36"/>
        <end position="57"/>
    </location>
</feature>
<proteinExistence type="predicted"/>
<keyword evidence="3" id="KW-1185">Reference proteome</keyword>
<reference evidence="2" key="1">
    <citation type="submission" date="2016-01" db="EMBL/GenBank/DDBJ databases">
        <authorList>
            <person name="Peeters C."/>
        </authorList>
    </citation>
    <scope>NUCLEOTIDE SEQUENCE</scope>
    <source>
        <strain evidence="2">LMG 29321</strain>
    </source>
</reference>
<dbReference type="EMBL" id="FCOX02000040">
    <property type="protein sequence ID" value="SAK99948.1"/>
    <property type="molecule type" value="Genomic_DNA"/>
</dbReference>
<feature type="compositionally biased region" description="Basic and acidic residues" evidence="1">
    <location>
        <begin position="36"/>
        <end position="48"/>
    </location>
</feature>
<organism evidence="2 3">
    <name type="scientific">Caballeronia calidae</name>
    <dbReference type="NCBI Taxonomy" id="1777139"/>
    <lineage>
        <taxon>Bacteria</taxon>
        <taxon>Pseudomonadati</taxon>
        <taxon>Pseudomonadota</taxon>
        <taxon>Betaproteobacteria</taxon>
        <taxon>Burkholderiales</taxon>
        <taxon>Burkholderiaceae</taxon>
        <taxon>Caballeronia</taxon>
    </lineage>
</organism>
<evidence type="ECO:0000313" key="3">
    <source>
        <dbReference type="Proteomes" id="UP000071859"/>
    </source>
</evidence>
<gene>
    <name evidence="2" type="ORF">AWB78_05858</name>
</gene>
<dbReference type="Proteomes" id="UP000071859">
    <property type="component" value="Unassembled WGS sequence"/>
</dbReference>
<accession>A0A158DZE9</accession>
<dbReference type="AlphaFoldDB" id="A0A158DZE9"/>
<protein>
    <submittedName>
        <fullName evidence="2">Uncharacterized protein</fullName>
    </submittedName>
</protein>
<evidence type="ECO:0000313" key="2">
    <source>
        <dbReference type="EMBL" id="SAK99948.1"/>
    </source>
</evidence>